<comment type="caution">
    <text evidence="12">The sequence shown here is derived from an EMBL/GenBank/DDBJ whole genome shotgun (WGS) entry which is preliminary data.</text>
</comment>
<proteinExistence type="inferred from homology"/>
<dbReference type="EMBL" id="JAJAGQ010000001">
    <property type="protein sequence ID" value="KAJ8574035.1"/>
    <property type="molecule type" value="Genomic_DNA"/>
</dbReference>
<dbReference type="CDD" id="cd11043">
    <property type="entry name" value="CYP90-like"/>
    <property type="match status" value="1"/>
</dbReference>
<evidence type="ECO:0000256" key="5">
    <source>
        <dbReference type="ARBA" id="ARBA00022723"/>
    </source>
</evidence>
<evidence type="ECO:0000313" key="13">
    <source>
        <dbReference type="Proteomes" id="UP001152561"/>
    </source>
</evidence>
<gene>
    <name evidence="12" type="ORF">K7X08_010546</name>
</gene>
<dbReference type="OrthoDB" id="1372046at2759"/>
<keyword evidence="4" id="KW-0812">Transmembrane</keyword>
<dbReference type="InterPro" id="IPR036396">
    <property type="entry name" value="Cyt_P450_sf"/>
</dbReference>
<accession>A0A9Q1N1Y7</accession>
<dbReference type="PANTHER" id="PTHR24286">
    <property type="entry name" value="CYTOCHROME P450 26"/>
    <property type="match status" value="1"/>
</dbReference>
<dbReference type="FunFam" id="1.10.630.10:FF:000022">
    <property type="entry name" value="Taxadiene 5-alpha hydroxylase"/>
    <property type="match status" value="1"/>
</dbReference>
<dbReference type="PANTHER" id="PTHR24286:SF209">
    <property type="entry name" value="BETA-AMYRIN 28-OXIDASE-LIKE"/>
    <property type="match status" value="1"/>
</dbReference>
<dbReference type="GO" id="GO:0016712">
    <property type="term" value="F:oxidoreductase activity, acting on paired donors, with incorporation or reduction of molecular oxygen, reduced flavin or flavoprotein as one donor, and incorporation of one atom of oxygen"/>
    <property type="evidence" value="ECO:0007669"/>
    <property type="project" value="UniProtKB-ARBA"/>
</dbReference>
<dbReference type="GO" id="GO:0005506">
    <property type="term" value="F:iron ion binding"/>
    <property type="evidence" value="ECO:0007669"/>
    <property type="project" value="InterPro"/>
</dbReference>
<dbReference type="AlphaFoldDB" id="A0A9Q1N1Y7"/>
<dbReference type="InterPro" id="IPR017972">
    <property type="entry name" value="Cyt_P450_CS"/>
</dbReference>
<dbReference type="PRINTS" id="PR00385">
    <property type="entry name" value="P450"/>
</dbReference>
<comment type="similarity">
    <text evidence="3 11">Belongs to the cytochrome P450 family.</text>
</comment>
<protein>
    <recommendedName>
        <fullName evidence="14">Cytochrome P450</fullName>
    </recommendedName>
</protein>
<evidence type="ECO:0000256" key="2">
    <source>
        <dbReference type="ARBA" id="ARBA00004167"/>
    </source>
</evidence>
<dbReference type="SUPFAM" id="SSF48264">
    <property type="entry name" value="Cytochrome P450"/>
    <property type="match status" value="1"/>
</dbReference>
<name>A0A9Q1N1Y7_9SOLA</name>
<dbReference type="PRINTS" id="PR00463">
    <property type="entry name" value="EP450I"/>
</dbReference>
<dbReference type="InterPro" id="IPR002401">
    <property type="entry name" value="Cyt_P450_E_grp-I"/>
</dbReference>
<dbReference type="Gene3D" id="1.10.630.10">
    <property type="entry name" value="Cytochrome P450"/>
    <property type="match status" value="1"/>
</dbReference>
<evidence type="ECO:0000256" key="7">
    <source>
        <dbReference type="ARBA" id="ARBA00023002"/>
    </source>
</evidence>
<comment type="subcellular location">
    <subcellularLocation>
        <location evidence="2">Membrane</location>
        <topology evidence="2">Single-pass membrane protein</topology>
    </subcellularLocation>
</comment>
<feature type="binding site" description="axial binding residue" evidence="10">
    <location>
        <position position="422"/>
    </location>
    <ligand>
        <name>heme</name>
        <dbReference type="ChEBI" id="CHEBI:30413"/>
    </ligand>
    <ligandPart>
        <name>Fe</name>
        <dbReference type="ChEBI" id="CHEBI:18248"/>
    </ligandPart>
</feature>
<dbReference type="Pfam" id="PF00067">
    <property type="entry name" value="p450"/>
    <property type="match status" value="1"/>
</dbReference>
<sequence length="477" mass="54913">MTLAVYLIFFASLVFFFNLIIKNSRKSSNLPPGSYGWPVIGETLEFLRLNRDGRPEKFVKDRMDKYQSQVFKTSVLGEKMIVLCGPAANKFLFANGNRLVTVWRPSSVRQLLGKSLTNSNGDEAKLLRKMLYYFVSPDAFSKLYIKTMELSTQQHIKNHWQGKEELKVFPTVKLHTFDLACRLFMSLEDPNFISKFFNLFNIFLKGVISIALNFPGTTFYNAKRATNTIRKELLLIVKQRREAIEQKSDSPPQDLLSHLLLFPDENGKFMSELEVADNILMMIFAGHDTTSVTITLVMKYLAELPHVYENVLQEQKEISSSKGGREYLNWDDIQKMKYTWDVVSEVLRLTSPIFGSFKEVLVDFNYQGYSIPKGWKIYWNVPVTHMDPKLFPNAKNFDTSRFEGAGPTPFSYIPFGGGTRMCLGKEFARLEILVFIHNVVKDFRWKLLIPDEKISYDPMPTPIEGLPVLLFLQSSNP</sequence>
<evidence type="ECO:0000256" key="11">
    <source>
        <dbReference type="RuleBase" id="RU000461"/>
    </source>
</evidence>
<keyword evidence="6" id="KW-1133">Transmembrane helix</keyword>
<evidence type="ECO:0000256" key="1">
    <source>
        <dbReference type="ARBA" id="ARBA00001971"/>
    </source>
</evidence>
<dbReference type="InterPro" id="IPR001128">
    <property type="entry name" value="Cyt_P450"/>
</dbReference>
<dbReference type="GO" id="GO:0016020">
    <property type="term" value="C:membrane"/>
    <property type="evidence" value="ECO:0007669"/>
    <property type="project" value="UniProtKB-SubCell"/>
</dbReference>
<evidence type="ECO:0008006" key="14">
    <source>
        <dbReference type="Google" id="ProtNLM"/>
    </source>
</evidence>
<evidence type="ECO:0000256" key="3">
    <source>
        <dbReference type="ARBA" id="ARBA00010617"/>
    </source>
</evidence>
<reference evidence="13" key="1">
    <citation type="journal article" date="2023" name="Proc. Natl. Acad. Sci. U.S.A.">
        <title>Genomic and structural basis for evolution of tropane alkaloid biosynthesis.</title>
        <authorList>
            <person name="Wanga Y.-J."/>
            <person name="Taina T."/>
            <person name="Yua J.-Y."/>
            <person name="Lia J."/>
            <person name="Xua B."/>
            <person name="Chenc J."/>
            <person name="D'Auriad J.C."/>
            <person name="Huanga J.-P."/>
            <person name="Huanga S.-X."/>
        </authorList>
    </citation>
    <scope>NUCLEOTIDE SEQUENCE [LARGE SCALE GENOMIC DNA]</scope>
    <source>
        <strain evidence="13">cv. KIB-2019</strain>
    </source>
</reference>
<dbReference type="GO" id="GO:0016125">
    <property type="term" value="P:sterol metabolic process"/>
    <property type="evidence" value="ECO:0007669"/>
    <property type="project" value="TreeGrafter"/>
</dbReference>
<evidence type="ECO:0000313" key="12">
    <source>
        <dbReference type="EMBL" id="KAJ8574035.1"/>
    </source>
</evidence>
<evidence type="ECO:0000256" key="10">
    <source>
        <dbReference type="PIRSR" id="PIRSR602401-1"/>
    </source>
</evidence>
<dbReference type="Proteomes" id="UP001152561">
    <property type="component" value="Unassembled WGS sequence"/>
</dbReference>
<evidence type="ECO:0000256" key="6">
    <source>
        <dbReference type="ARBA" id="ARBA00022989"/>
    </source>
</evidence>
<dbReference type="GO" id="GO:0020037">
    <property type="term" value="F:heme binding"/>
    <property type="evidence" value="ECO:0007669"/>
    <property type="project" value="InterPro"/>
</dbReference>
<evidence type="ECO:0000256" key="9">
    <source>
        <dbReference type="ARBA" id="ARBA00023136"/>
    </source>
</evidence>
<keyword evidence="10 11" id="KW-0349">Heme</keyword>
<comment type="cofactor">
    <cofactor evidence="1 10">
        <name>heme</name>
        <dbReference type="ChEBI" id="CHEBI:30413"/>
    </cofactor>
</comment>
<evidence type="ECO:0000256" key="4">
    <source>
        <dbReference type="ARBA" id="ARBA00022692"/>
    </source>
</evidence>
<keyword evidence="7 11" id="KW-0560">Oxidoreductase</keyword>
<keyword evidence="13" id="KW-1185">Reference proteome</keyword>
<keyword evidence="8 10" id="KW-0408">Iron</keyword>
<dbReference type="PROSITE" id="PS00086">
    <property type="entry name" value="CYTOCHROME_P450"/>
    <property type="match status" value="1"/>
</dbReference>
<keyword evidence="5 10" id="KW-0479">Metal-binding</keyword>
<organism evidence="12 13">
    <name type="scientific">Anisodus acutangulus</name>
    <dbReference type="NCBI Taxonomy" id="402998"/>
    <lineage>
        <taxon>Eukaryota</taxon>
        <taxon>Viridiplantae</taxon>
        <taxon>Streptophyta</taxon>
        <taxon>Embryophyta</taxon>
        <taxon>Tracheophyta</taxon>
        <taxon>Spermatophyta</taxon>
        <taxon>Magnoliopsida</taxon>
        <taxon>eudicotyledons</taxon>
        <taxon>Gunneridae</taxon>
        <taxon>Pentapetalae</taxon>
        <taxon>asterids</taxon>
        <taxon>lamiids</taxon>
        <taxon>Solanales</taxon>
        <taxon>Solanaceae</taxon>
        <taxon>Solanoideae</taxon>
        <taxon>Hyoscyameae</taxon>
        <taxon>Anisodus</taxon>
    </lineage>
</organism>
<keyword evidence="9" id="KW-0472">Membrane</keyword>
<keyword evidence="11" id="KW-0503">Monooxygenase</keyword>
<evidence type="ECO:0000256" key="8">
    <source>
        <dbReference type="ARBA" id="ARBA00023004"/>
    </source>
</evidence>